<comment type="subunit">
    <text evidence="9">Homodimer; disulfide-linked. Forms a heterohexamer composed of two FlhC and four FlhD subunits. Each FlhC binds a FlhD dimer, forming a heterotrimer, and a hexamer assembles by dimerization of two heterotrimers.</text>
</comment>
<organism evidence="10 11">
    <name type="scientific">Acidovorax temperans</name>
    <dbReference type="NCBI Taxonomy" id="80878"/>
    <lineage>
        <taxon>Bacteria</taxon>
        <taxon>Pseudomonadati</taxon>
        <taxon>Pseudomonadota</taxon>
        <taxon>Betaproteobacteria</taxon>
        <taxon>Burkholderiales</taxon>
        <taxon>Comamonadaceae</taxon>
        <taxon>Acidovorax</taxon>
    </lineage>
</organism>
<sequence>MQPHETQIQPMEKEAAMTNEQILAEIREANLTYLMLAQNLIRQDKAEAVFRLGLNEEAADILASLSAAQVLKLASRNTLLCSFRVDDNLVWSLLTNHTAKKVGNEATNTLHANILMASRVSEVL</sequence>
<evidence type="ECO:0000256" key="9">
    <source>
        <dbReference type="HAMAP-Rule" id="MF_00725"/>
    </source>
</evidence>
<comment type="function">
    <text evidence="8 9">Functions in complex with FlhC as a master transcriptional regulator that regulates transcription of several flagellar and non-flagellar operons by binding to their promoter region. Activates expression of class 2 flagellar genes, including fliA, which is a flagellum-specific sigma factor that turns on the class 3 genes. Also regulates genes whose products function in a variety of physiological pathways.</text>
</comment>
<keyword evidence="3 9" id="KW-0805">Transcription regulation</keyword>
<dbReference type="GO" id="GO:0044780">
    <property type="term" value="P:bacterial-type flagellum assembly"/>
    <property type="evidence" value="ECO:0007669"/>
    <property type="project" value="InterPro"/>
</dbReference>
<dbReference type="InterPro" id="IPR023559">
    <property type="entry name" value="Flagellar_FlhD"/>
</dbReference>
<dbReference type="Proteomes" id="UP000316993">
    <property type="component" value="Unassembled WGS sequence"/>
</dbReference>
<protein>
    <recommendedName>
        <fullName evidence="9">Flagellar transcriptional regulator FlhD</fullName>
    </recommendedName>
</protein>
<feature type="disulfide bond" description="Interchain" evidence="9">
    <location>
        <position position="81"/>
    </location>
</feature>
<dbReference type="HAMAP" id="MF_00725">
    <property type="entry name" value="FlhD"/>
    <property type="match status" value="1"/>
</dbReference>
<evidence type="ECO:0000256" key="4">
    <source>
        <dbReference type="ARBA" id="ARBA00023125"/>
    </source>
</evidence>
<keyword evidence="1 9" id="KW-0963">Cytoplasm</keyword>
<dbReference type="AlphaFoldDB" id="A0A543L2R8"/>
<gene>
    <name evidence="9" type="primary">flhD</name>
    <name evidence="10" type="ORF">BDD18_3582</name>
</gene>
<dbReference type="InterPro" id="IPR036194">
    <property type="entry name" value="FlhD_sf"/>
</dbReference>
<keyword evidence="10" id="KW-0966">Cell projection</keyword>
<keyword evidence="10" id="KW-0282">Flagellum</keyword>
<evidence type="ECO:0000256" key="1">
    <source>
        <dbReference type="ARBA" id="ARBA00022490"/>
    </source>
</evidence>
<keyword evidence="2 9" id="KW-1005">Bacterial flagellum biogenesis</keyword>
<dbReference type="SUPFAM" id="SSF63592">
    <property type="entry name" value="Flagellar transcriptional activator FlhD"/>
    <property type="match status" value="1"/>
</dbReference>
<proteinExistence type="inferred from homology"/>
<evidence type="ECO:0000256" key="7">
    <source>
        <dbReference type="ARBA" id="ARBA00023163"/>
    </source>
</evidence>
<evidence type="ECO:0000256" key="3">
    <source>
        <dbReference type="ARBA" id="ARBA00023015"/>
    </source>
</evidence>
<comment type="domain">
    <text evidence="9">The C-terminal region contains a putative helix-turn-helix (HTH) motif, suggesting that this region may bind DNA.</text>
</comment>
<evidence type="ECO:0000256" key="5">
    <source>
        <dbReference type="ARBA" id="ARBA00023157"/>
    </source>
</evidence>
<dbReference type="NCBIfam" id="NF002783">
    <property type="entry name" value="PRK02909.1-1"/>
    <property type="match status" value="1"/>
</dbReference>
<evidence type="ECO:0000256" key="6">
    <source>
        <dbReference type="ARBA" id="ARBA00023159"/>
    </source>
</evidence>
<dbReference type="Pfam" id="PF05247">
    <property type="entry name" value="FlhD"/>
    <property type="match status" value="1"/>
</dbReference>
<reference evidence="10 11" key="1">
    <citation type="submission" date="2019-06" db="EMBL/GenBank/DDBJ databases">
        <title>Genomic Encyclopedia of Archaeal and Bacterial Type Strains, Phase II (KMG-II): from individual species to whole genera.</title>
        <authorList>
            <person name="Goeker M."/>
        </authorList>
    </citation>
    <scope>NUCLEOTIDE SEQUENCE [LARGE SCALE GENOMIC DNA]</scope>
    <source>
        <strain evidence="10 11">DSM 7270</strain>
    </source>
</reference>
<comment type="similarity">
    <text evidence="9">Belongs to the FlhD family.</text>
</comment>
<evidence type="ECO:0000256" key="2">
    <source>
        <dbReference type="ARBA" id="ARBA00022795"/>
    </source>
</evidence>
<evidence type="ECO:0000313" key="10">
    <source>
        <dbReference type="EMBL" id="TQN01613.1"/>
    </source>
</evidence>
<evidence type="ECO:0000313" key="11">
    <source>
        <dbReference type="Proteomes" id="UP000316993"/>
    </source>
</evidence>
<dbReference type="Gene3D" id="1.10.4000.10">
    <property type="entry name" value="Flagellar transcriptional activator FlhD"/>
    <property type="match status" value="1"/>
</dbReference>
<dbReference type="GO" id="GO:0045893">
    <property type="term" value="P:positive regulation of DNA-templated transcription"/>
    <property type="evidence" value="ECO:0007669"/>
    <property type="project" value="InterPro"/>
</dbReference>
<dbReference type="GO" id="GO:1902208">
    <property type="term" value="P:regulation of bacterial-type flagellum assembly"/>
    <property type="evidence" value="ECO:0007669"/>
    <property type="project" value="UniProtKB-UniRule"/>
</dbReference>
<keyword evidence="10" id="KW-0969">Cilium</keyword>
<dbReference type="GO" id="GO:0003677">
    <property type="term" value="F:DNA binding"/>
    <property type="evidence" value="ECO:0007669"/>
    <property type="project" value="UniProtKB-UniRule"/>
</dbReference>
<accession>A0A543L2R8</accession>
<name>A0A543L2R8_9BURK</name>
<comment type="caution">
    <text evidence="10">The sequence shown here is derived from an EMBL/GenBank/DDBJ whole genome shotgun (WGS) entry which is preliminary data.</text>
</comment>
<keyword evidence="6 9" id="KW-0010">Activator</keyword>
<keyword evidence="5 9" id="KW-1015">Disulfide bond</keyword>
<keyword evidence="7 9" id="KW-0804">Transcription</keyword>
<dbReference type="GO" id="GO:0005737">
    <property type="term" value="C:cytoplasm"/>
    <property type="evidence" value="ECO:0007669"/>
    <property type="project" value="UniProtKB-SubCell"/>
</dbReference>
<comment type="subcellular location">
    <subcellularLocation>
        <location evidence="9">Cytoplasm</location>
    </subcellularLocation>
</comment>
<dbReference type="EMBL" id="VFPV01000003">
    <property type="protein sequence ID" value="TQN01613.1"/>
    <property type="molecule type" value="Genomic_DNA"/>
</dbReference>
<evidence type="ECO:0000256" key="8">
    <source>
        <dbReference type="ARBA" id="ARBA00025431"/>
    </source>
</evidence>
<keyword evidence="4 9" id="KW-0238">DNA-binding</keyword>